<evidence type="ECO:0000313" key="3">
    <source>
        <dbReference type="Proteomes" id="UP000024001"/>
    </source>
</evidence>
<comment type="caution">
    <text evidence="2">The sequence shown here is derived from an EMBL/GenBank/DDBJ whole genome shotgun (WGS) entry which is preliminary data.</text>
</comment>
<organism evidence="2 3">
    <name type="scientific">Microbacterium oleivorans</name>
    <dbReference type="NCBI Taxonomy" id="273677"/>
    <lineage>
        <taxon>Bacteria</taxon>
        <taxon>Bacillati</taxon>
        <taxon>Actinomycetota</taxon>
        <taxon>Actinomycetes</taxon>
        <taxon>Micrococcales</taxon>
        <taxon>Microbacteriaceae</taxon>
        <taxon>Microbacterium</taxon>
    </lineage>
</organism>
<dbReference type="AlphaFoldDB" id="A0A031FQ98"/>
<reference evidence="2 3" key="1">
    <citation type="submission" date="2014-03" db="EMBL/GenBank/DDBJ databases">
        <title>Draft Genome Sequences of 13 Willow Endophytes.</title>
        <authorList>
            <person name="Gan H.Y."/>
            <person name="Gan H.M."/>
            <person name="Savka M.A."/>
            <person name="Hudson A.O."/>
        </authorList>
    </citation>
    <scope>NUCLEOTIDE SEQUENCE [LARGE SCALE GENOMIC DNA]</scope>
    <source>
        <strain evidence="2 3">RIT293</strain>
    </source>
</reference>
<feature type="transmembrane region" description="Helical" evidence="1">
    <location>
        <begin position="96"/>
        <end position="120"/>
    </location>
</feature>
<keyword evidence="1" id="KW-0812">Transmembrane</keyword>
<feature type="transmembrane region" description="Helical" evidence="1">
    <location>
        <begin position="32"/>
        <end position="56"/>
    </location>
</feature>
<sequence length="130" mass="13033">MEVNVLLARIATWVLAAIIGVVYGVAGTIGQSAVWGVLPVGLLVASIGFLALLIAVRILTGERASALACGLGALLATLVFANEGPGGSVVVPAPPVGAVITPGLIWTFVVPLVAALVVAWPSASRLRSTN</sequence>
<gene>
    <name evidence="2" type="ORF">BW34_02228</name>
</gene>
<dbReference type="Proteomes" id="UP000024001">
    <property type="component" value="Unassembled WGS sequence"/>
</dbReference>
<proteinExistence type="predicted"/>
<protein>
    <submittedName>
        <fullName evidence="2">Mn/Zn ABC transporter permease protein</fullName>
    </submittedName>
</protein>
<evidence type="ECO:0000256" key="1">
    <source>
        <dbReference type="SAM" id="Phobius"/>
    </source>
</evidence>
<dbReference type="KEGG" id="moo:BWL13_01717"/>
<dbReference type="OrthoDB" id="5082752at2"/>
<dbReference type="EMBL" id="JFYO01000006">
    <property type="protein sequence ID" value="EZP27024.1"/>
    <property type="molecule type" value="Genomic_DNA"/>
</dbReference>
<keyword evidence="3" id="KW-1185">Reference proteome</keyword>
<evidence type="ECO:0000313" key="2">
    <source>
        <dbReference type="EMBL" id="EZP27024.1"/>
    </source>
</evidence>
<keyword evidence="1" id="KW-0472">Membrane</keyword>
<name>A0A031FQ98_9MICO</name>
<keyword evidence="1" id="KW-1133">Transmembrane helix</keyword>
<feature type="transmembrane region" description="Helical" evidence="1">
    <location>
        <begin position="7"/>
        <end position="26"/>
    </location>
</feature>
<dbReference type="PATRIC" id="fig|273677.3.peg.2208"/>
<feature type="transmembrane region" description="Helical" evidence="1">
    <location>
        <begin position="63"/>
        <end position="81"/>
    </location>
</feature>
<accession>A0A031FQ98</accession>